<feature type="transmembrane region" description="Helical" evidence="8">
    <location>
        <begin position="586"/>
        <end position="607"/>
    </location>
</feature>
<dbReference type="InterPro" id="IPR019826">
    <property type="entry name" value="Carboxylesterase_B_AS"/>
</dbReference>
<gene>
    <name evidence="11" type="primary">LOC113518572</name>
</gene>
<keyword evidence="8" id="KW-0812">Transmembrane</keyword>
<evidence type="ECO:0000313" key="11">
    <source>
        <dbReference type="RefSeq" id="XP_052759019.1"/>
    </source>
</evidence>
<dbReference type="Gene3D" id="3.40.50.1820">
    <property type="entry name" value="alpha/beta hydrolase"/>
    <property type="match status" value="1"/>
</dbReference>
<dbReference type="PROSITE" id="PS00122">
    <property type="entry name" value="CARBOXYLESTERASE_B_1"/>
    <property type="match status" value="1"/>
</dbReference>
<evidence type="ECO:0000256" key="6">
    <source>
        <dbReference type="ARBA" id="ARBA00023180"/>
    </source>
</evidence>
<protein>
    <recommendedName>
        <fullName evidence="7">Carboxylic ester hydrolase</fullName>
        <ecNumber evidence="7">3.1.1.-</ecNumber>
    </recommendedName>
</protein>
<keyword evidence="3" id="KW-0732">Signal</keyword>
<keyword evidence="2" id="KW-0719">Serine esterase</keyword>
<feature type="domain" description="Carboxylesterase type B" evidence="9">
    <location>
        <begin position="28"/>
        <end position="552"/>
    </location>
</feature>
<dbReference type="InterPro" id="IPR029058">
    <property type="entry name" value="AB_hydrolase_fold"/>
</dbReference>
<evidence type="ECO:0000256" key="4">
    <source>
        <dbReference type="ARBA" id="ARBA00022801"/>
    </source>
</evidence>
<name>A0ABM3N601_GALME</name>
<organism evidence="10 11">
    <name type="scientific">Galleria mellonella</name>
    <name type="common">Greater wax moth</name>
    <dbReference type="NCBI Taxonomy" id="7137"/>
    <lineage>
        <taxon>Eukaryota</taxon>
        <taxon>Metazoa</taxon>
        <taxon>Ecdysozoa</taxon>
        <taxon>Arthropoda</taxon>
        <taxon>Hexapoda</taxon>
        <taxon>Insecta</taxon>
        <taxon>Pterygota</taxon>
        <taxon>Neoptera</taxon>
        <taxon>Endopterygota</taxon>
        <taxon>Lepidoptera</taxon>
        <taxon>Glossata</taxon>
        <taxon>Ditrysia</taxon>
        <taxon>Pyraloidea</taxon>
        <taxon>Pyralidae</taxon>
        <taxon>Galleriinae</taxon>
        <taxon>Galleria</taxon>
    </lineage>
</organism>
<keyword evidence="8" id="KW-1133">Transmembrane helix</keyword>
<accession>A0ABM3N601</accession>
<reference evidence="11" key="1">
    <citation type="submission" date="2025-08" db="UniProtKB">
        <authorList>
            <consortium name="RefSeq"/>
        </authorList>
    </citation>
    <scope>IDENTIFICATION</scope>
    <source>
        <tissue evidence="11">Whole larvae</tissue>
    </source>
</reference>
<dbReference type="EC" id="3.1.1.-" evidence="7"/>
<dbReference type="InterPro" id="IPR019819">
    <property type="entry name" value="Carboxylesterase_B_CS"/>
</dbReference>
<keyword evidence="6" id="KW-0325">Glycoprotein</keyword>
<evidence type="ECO:0000256" key="3">
    <source>
        <dbReference type="ARBA" id="ARBA00022729"/>
    </source>
</evidence>
<dbReference type="Pfam" id="PF00135">
    <property type="entry name" value="COesterase"/>
    <property type="match status" value="1"/>
</dbReference>
<proteinExistence type="inferred from homology"/>
<evidence type="ECO:0000313" key="10">
    <source>
        <dbReference type="Proteomes" id="UP001652740"/>
    </source>
</evidence>
<evidence type="ECO:0000256" key="2">
    <source>
        <dbReference type="ARBA" id="ARBA00022487"/>
    </source>
</evidence>
<keyword evidence="8" id="KW-0472">Membrane</keyword>
<keyword evidence="5" id="KW-1015">Disulfide bond</keyword>
<evidence type="ECO:0000256" key="1">
    <source>
        <dbReference type="ARBA" id="ARBA00005964"/>
    </source>
</evidence>
<evidence type="ECO:0000256" key="8">
    <source>
        <dbReference type="SAM" id="Phobius"/>
    </source>
</evidence>
<sequence>MGFVFICLFNNLLIILWTLTITYVLTQDPVAILPQGRIVGIKVYTEDAPTPVEIFFGVPYATPPIGRYRFSAPERHNGWRRTFFAHRIPPHCPQFGDNESDKFSEDCLFLNIWTPRRADGKSLPVVIILYSESWIQGGISLPCQELAAEGIVVVTVAYRLHLLSFFTLGSISARGNLALLDQYLALLWIHDNIAAFGGDPTAITLIGHSAGAESVLHHIASPRTVGLFQRAIIMSQMNPWKVVDDRHNVNSNDAIRISREIARRLGCDNNSDQEILNCMRTLSITDIVALYSNSSWSKYMQPVSDQFLPESEQYLPTSLPAALSGVNQPIMELDLLLGATDLEFINYNDENYRQLLRLNSSQISEYIDNNAIPDILRKFSLHQTDAIALLTHAVRWEYWEKYTKNDNVMDSLLALEKLARIESTAKWDAGNALVAARLARRVSRLYVYRYSQSSSIDLQGQQLNFTGAIHGTDLIALLGDALMLQIGRRRSTPNEKLVSSIFRQYIGNFIKYGSPGIENEWKRYKVGDAQIYDIQHSENNNDKFRAKKDGTFWLQYLPQLYNLRSISEHTEQLTSEKGETRLRGGVFAMCGVSVVLLILLCACVILLRKERTQRSSIADESHR</sequence>
<evidence type="ECO:0000256" key="5">
    <source>
        <dbReference type="ARBA" id="ARBA00023157"/>
    </source>
</evidence>
<keyword evidence="4 7" id="KW-0378">Hydrolase</keyword>
<evidence type="ECO:0000256" key="7">
    <source>
        <dbReference type="RuleBase" id="RU361235"/>
    </source>
</evidence>
<dbReference type="SUPFAM" id="SSF53474">
    <property type="entry name" value="alpha/beta-Hydrolases"/>
    <property type="match status" value="1"/>
</dbReference>
<comment type="similarity">
    <text evidence="1 7">Belongs to the type-B carboxylesterase/lipase family.</text>
</comment>
<dbReference type="InterPro" id="IPR051093">
    <property type="entry name" value="Neuroligin/BSAL"/>
</dbReference>
<dbReference type="GeneID" id="113518572"/>
<dbReference type="InterPro" id="IPR002018">
    <property type="entry name" value="CarbesteraseB"/>
</dbReference>
<dbReference type="PANTHER" id="PTHR43903">
    <property type="entry name" value="NEUROLIGIN"/>
    <property type="match status" value="1"/>
</dbReference>
<keyword evidence="10" id="KW-1185">Reference proteome</keyword>
<dbReference type="PROSITE" id="PS00941">
    <property type="entry name" value="CARBOXYLESTERASE_B_2"/>
    <property type="match status" value="1"/>
</dbReference>
<dbReference type="Proteomes" id="UP001652740">
    <property type="component" value="Unplaced"/>
</dbReference>
<dbReference type="RefSeq" id="XP_052759019.1">
    <property type="nucleotide sequence ID" value="XM_052903059.1"/>
</dbReference>
<evidence type="ECO:0000259" key="9">
    <source>
        <dbReference type="Pfam" id="PF00135"/>
    </source>
</evidence>